<protein>
    <submittedName>
        <fullName evidence="2">Uncharacterized protein</fullName>
    </submittedName>
</protein>
<evidence type="ECO:0000313" key="3">
    <source>
        <dbReference type="Proteomes" id="UP000019027"/>
    </source>
</evidence>
<feature type="transmembrane region" description="Helical" evidence="1">
    <location>
        <begin position="7"/>
        <end position="25"/>
    </location>
</feature>
<dbReference type="Proteomes" id="UP000019027">
    <property type="component" value="Chromosome"/>
</dbReference>
<feature type="transmembrane region" description="Helical" evidence="1">
    <location>
        <begin position="67"/>
        <end position="87"/>
    </location>
</feature>
<name>W0I5L0_9EURY</name>
<reference evidence="2 3" key="1">
    <citation type="journal article" date="2014" name="Int. J. Syst. Evol. Microbiol.">
        <title>Thermococcus paralvinellae sp. nov. and Thermococcus cleftensis sp. nov. of hyperthermophilic heterotrophs from deep-sea hydrothermal vents.</title>
        <authorList>
            <person name="Hensley S.A."/>
            <person name="Jung J.H."/>
            <person name="Park C.S."/>
            <person name="Holden J.F."/>
        </authorList>
    </citation>
    <scope>NUCLEOTIDE SEQUENCE [LARGE SCALE GENOMIC DNA]</scope>
    <source>
        <strain evidence="2 3">ES1</strain>
    </source>
</reference>
<organism evidence="2 3">
    <name type="scientific">Thermococcus paralvinellae</name>
    <dbReference type="NCBI Taxonomy" id="582419"/>
    <lineage>
        <taxon>Archaea</taxon>
        <taxon>Methanobacteriati</taxon>
        <taxon>Methanobacteriota</taxon>
        <taxon>Thermococci</taxon>
        <taxon>Thermococcales</taxon>
        <taxon>Thermococcaceae</taxon>
        <taxon>Thermococcus</taxon>
    </lineage>
</organism>
<dbReference type="RefSeq" id="WP_042680131.1">
    <property type="nucleotide sequence ID" value="NZ_CP006965.1"/>
</dbReference>
<keyword evidence="3" id="KW-1185">Reference proteome</keyword>
<accession>W0I5L0</accession>
<gene>
    <name evidence="2" type="ORF">TES1_0614</name>
</gene>
<feature type="transmembrane region" description="Helical" evidence="1">
    <location>
        <begin position="31"/>
        <end position="55"/>
    </location>
</feature>
<evidence type="ECO:0000256" key="1">
    <source>
        <dbReference type="SAM" id="Phobius"/>
    </source>
</evidence>
<keyword evidence="1" id="KW-0472">Membrane</keyword>
<dbReference type="OrthoDB" id="382227at2157"/>
<sequence length="88" mass="9752">MELAYKLAILPPIGAIATKGIILALGSESELTVKIAVLFFIVGFLAYFGWFLYKMMIVGVYPEEKGTVLKSLVLWFVCLILSFSIIFA</sequence>
<proteinExistence type="predicted"/>
<dbReference type="GeneID" id="24906472"/>
<dbReference type="EMBL" id="CP006965">
    <property type="protein sequence ID" value="AHF80002.1"/>
    <property type="molecule type" value="Genomic_DNA"/>
</dbReference>
<dbReference type="STRING" id="582419.TES1_0614"/>
<dbReference type="KEGG" id="ths:TES1_0614"/>
<dbReference type="AlphaFoldDB" id="W0I5L0"/>
<dbReference type="HOGENOM" id="CLU_2550451_0_0_2"/>
<keyword evidence="1" id="KW-0812">Transmembrane</keyword>
<keyword evidence="1" id="KW-1133">Transmembrane helix</keyword>
<evidence type="ECO:0000313" key="2">
    <source>
        <dbReference type="EMBL" id="AHF80002.1"/>
    </source>
</evidence>